<dbReference type="InterPro" id="IPR018638">
    <property type="entry name" value="DUF2061_membrane"/>
</dbReference>
<gene>
    <name evidence="3" type="ORF">WNY77_17020</name>
</gene>
<feature type="domain" description="DUF2061" evidence="2">
    <location>
        <begin position="1"/>
        <end position="51"/>
    </location>
</feature>
<keyword evidence="1" id="KW-0472">Membrane</keyword>
<dbReference type="EMBL" id="JBBMQS010000011">
    <property type="protein sequence ID" value="MEM5499116.1"/>
    <property type="molecule type" value="Genomic_DNA"/>
</dbReference>
<keyword evidence="1" id="KW-1133">Transmembrane helix</keyword>
<protein>
    <submittedName>
        <fullName evidence="3">DUF2061 domain-containing protein</fullName>
    </submittedName>
</protein>
<evidence type="ECO:0000313" key="3">
    <source>
        <dbReference type="EMBL" id="MEM5499116.1"/>
    </source>
</evidence>
<dbReference type="Proteomes" id="UP001461163">
    <property type="component" value="Unassembled WGS sequence"/>
</dbReference>
<proteinExistence type="predicted"/>
<evidence type="ECO:0000256" key="1">
    <source>
        <dbReference type="SAM" id="Phobius"/>
    </source>
</evidence>
<evidence type="ECO:0000313" key="4">
    <source>
        <dbReference type="Proteomes" id="UP001461163"/>
    </source>
</evidence>
<sequence>MKTITFAITHFTVAFSVAYLLTGSFIVGGLIALVEPAVNTVAYMIHERIWENKRLRSERSGTMTKRSSAAMTISHFGHSHQLGQG</sequence>
<accession>A0ABU9T0A3</accession>
<keyword evidence="4" id="KW-1185">Reference proteome</keyword>
<comment type="caution">
    <text evidence="3">The sequence shown here is derived from an EMBL/GenBank/DDBJ whole genome shotgun (WGS) entry which is preliminary data.</text>
</comment>
<evidence type="ECO:0000259" key="2">
    <source>
        <dbReference type="Pfam" id="PF09834"/>
    </source>
</evidence>
<keyword evidence="1" id="KW-0812">Transmembrane</keyword>
<reference evidence="3 4" key="1">
    <citation type="submission" date="2024-03" db="EMBL/GenBank/DDBJ databases">
        <title>Community enrichment and isolation of bacterial strains for fucoidan degradation.</title>
        <authorList>
            <person name="Sichert A."/>
        </authorList>
    </citation>
    <scope>NUCLEOTIDE SEQUENCE [LARGE SCALE GENOMIC DNA]</scope>
    <source>
        <strain evidence="3 4">AS12</strain>
    </source>
</reference>
<name>A0ABU9T0A3_9ALTE</name>
<organism evidence="3 4">
    <name type="scientific">Paraglaciecola mesophila</name>
    <dbReference type="NCBI Taxonomy" id="197222"/>
    <lineage>
        <taxon>Bacteria</taxon>
        <taxon>Pseudomonadati</taxon>
        <taxon>Pseudomonadota</taxon>
        <taxon>Gammaproteobacteria</taxon>
        <taxon>Alteromonadales</taxon>
        <taxon>Alteromonadaceae</taxon>
        <taxon>Paraglaciecola</taxon>
    </lineage>
</organism>
<feature type="transmembrane region" description="Helical" evidence="1">
    <location>
        <begin position="12"/>
        <end position="34"/>
    </location>
</feature>
<dbReference type="RefSeq" id="WP_006990720.1">
    <property type="nucleotide sequence ID" value="NZ_JBBMQS010000011.1"/>
</dbReference>
<dbReference type="Pfam" id="PF09834">
    <property type="entry name" value="DUF2061"/>
    <property type="match status" value="1"/>
</dbReference>